<dbReference type="RefSeq" id="WP_129033038.1">
    <property type="nucleotide sequence ID" value="NZ_CP059603.1"/>
</dbReference>
<proteinExistence type="predicted"/>
<gene>
    <name evidence="1" type="ORF">DXH47_09245</name>
</gene>
<evidence type="ECO:0000313" key="1">
    <source>
        <dbReference type="EMBL" id="RXI77365.1"/>
    </source>
</evidence>
<comment type="caution">
    <text evidence="1">The sequence shown here is derived from an EMBL/GenBank/DDBJ whole genome shotgun (WGS) entry which is preliminary data.</text>
</comment>
<keyword evidence="2" id="KW-1185">Reference proteome</keyword>
<dbReference type="OrthoDB" id="2295101at2"/>
<evidence type="ECO:0000313" key="2">
    <source>
        <dbReference type="Proteomes" id="UP000290602"/>
    </source>
</evidence>
<organism evidence="1 2">
    <name type="scientific">Levilactobacillus suantsaii</name>
    <dbReference type="NCBI Taxonomy" id="2292255"/>
    <lineage>
        <taxon>Bacteria</taxon>
        <taxon>Bacillati</taxon>
        <taxon>Bacillota</taxon>
        <taxon>Bacilli</taxon>
        <taxon>Lactobacillales</taxon>
        <taxon>Lactobacillaceae</taxon>
        <taxon>Levilactobacillus</taxon>
    </lineage>
</organism>
<dbReference type="AlphaFoldDB" id="A0A4Q0VG14"/>
<dbReference type="EMBL" id="QXIL01000021">
    <property type="protein sequence ID" value="RXI77365.1"/>
    <property type="molecule type" value="Genomic_DNA"/>
</dbReference>
<name>A0A4Q0VG14_9LACO</name>
<dbReference type="Proteomes" id="UP000290602">
    <property type="component" value="Unassembled WGS sequence"/>
</dbReference>
<accession>A0A4Q0VG14</accession>
<protein>
    <submittedName>
        <fullName evidence="1">Uncharacterized protein</fullName>
    </submittedName>
</protein>
<sequence>MTKKMGHVSAMVANALDRYALGRDGGQITIVDREIGEAFVLKLSGKKADIVWQVLISTHPNRDIGKIEFGTKKGPRTIDELIKTGPDGTLKSKLGLI</sequence>
<reference evidence="1 2" key="1">
    <citation type="submission" date="2018-08" db="EMBL/GenBank/DDBJ databases">
        <title>Lactobacillus suantsai sp. nov., isolated from traditional fermented suan-tsai in Taiwan.</title>
        <authorList>
            <person name="Huang C.-H."/>
        </authorList>
    </citation>
    <scope>NUCLEOTIDE SEQUENCE [LARGE SCALE GENOMIC DNA]</scope>
    <source>
        <strain evidence="1 2">BCRC 12945</strain>
    </source>
</reference>